<evidence type="ECO:0000313" key="4">
    <source>
        <dbReference type="Proteomes" id="UP000460221"/>
    </source>
</evidence>
<dbReference type="InterPro" id="IPR018376">
    <property type="entry name" value="Enoyl-CoA_hyd/isom_CS"/>
</dbReference>
<dbReference type="SUPFAM" id="SSF52096">
    <property type="entry name" value="ClpP/crotonase"/>
    <property type="match status" value="1"/>
</dbReference>
<sequence length="254" mass="27055">MSDRIVRTMPRPGVALLTMDRPEKLNAMDPQFFAELVAVMADLSADKEVRAAVITGAGRAFSAGGDIDSFHRIAAGGDTDDVRRHNRSVYDAFCALERCTKPVIGAVNGIAYGGGAELTLACDIAVAGTSARFAFREVSIGLTPGWGIVRGPQVLGRQWTNLLVSTGRIIDADTARTAGFVVDVVPDADLVDAALDIAAEIAQHPSVAVQVGKAFLHRDTHDGFAESVEAVTLLWGTAEHRAAVDGFRSRRRRT</sequence>
<dbReference type="GO" id="GO:0004300">
    <property type="term" value="F:enoyl-CoA hydratase activity"/>
    <property type="evidence" value="ECO:0007669"/>
    <property type="project" value="UniProtKB-EC"/>
</dbReference>
<keyword evidence="3" id="KW-0456">Lyase</keyword>
<dbReference type="InterPro" id="IPR029045">
    <property type="entry name" value="ClpP/crotonase-like_dom_sf"/>
</dbReference>
<dbReference type="GO" id="GO:0016853">
    <property type="term" value="F:isomerase activity"/>
    <property type="evidence" value="ECO:0007669"/>
    <property type="project" value="InterPro"/>
</dbReference>
<dbReference type="PANTHER" id="PTHR43149:SF1">
    <property type="entry name" value="DELTA(3,5)-DELTA(2,4)-DIENOYL-COA ISOMERASE, MITOCHONDRIAL"/>
    <property type="match status" value="1"/>
</dbReference>
<accession>A0A7K1FKN8</accession>
<dbReference type="Gene3D" id="3.90.226.10">
    <property type="entry name" value="2-enoyl-CoA Hydratase, Chain A, domain 1"/>
    <property type="match status" value="1"/>
</dbReference>
<gene>
    <name evidence="3" type="ORF">GIS00_05680</name>
</gene>
<name>A0A7K1FKN8_9ACTN</name>
<dbReference type="PROSITE" id="PS00166">
    <property type="entry name" value="ENOYL_COA_HYDRATASE"/>
    <property type="match status" value="1"/>
</dbReference>
<comment type="similarity">
    <text evidence="1 2">Belongs to the enoyl-CoA hydratase/isomerase family.</text>
</comment>
<keyword evidence="4" id="KW-1185">Reference proteome</keyword>
<dbReference type="AlphaFoldDB" id="A0A7K1FKN8"/>
<evidence type="ECO:0000256" key="1">
    <source>
        <dbReference type="ARBA" id="ARBA00005254"/>
    </source>
</evidence>
<protein>
    <submittedName>
        <fullName evidence="3">Enoyl-CoA hydratase</fullName>
        <ecNumber evidence="3">4.2.1.17</ecNumber>
    </submittedName>
</protein>
<evidence type="ECO:0000256" key="2">
    <source>
        <dbReference type="RuleBase" id="RU003707"/>
    </source>
</evidence>
<comment type="caution">
    <text evidence="3">The sequence shown here is derived from an EMBL/GenBank/DDBJ whole genome shotgun (WGS) entry which is preliminary data.</text>
</comment>
<evidence type="ECO:0000313" key="3">
    <source>
        <dbReference type="EMBL" id="MTD13434.1"/>
    </source>
</evidence>
<dbReference type="InterPro" id="IPR045002">
    <property type="entry name" value="Ech1-like"/>
</dbReference>
<dbReference type="Pfam" id="PF00378">
    <property type="entry name" value="ECH_1"/>
    <property type="match status" value="1"/>
</dbReference>
<reference evidence="3 4" key="1">
    <citation type="submission" date="2019-11" db="EMBL/GenBank/DDBJ databases">
        <authorList>
            <person name="Jiang L.-Q."/>
        </authorList>
    </citation>
    <scope>NUCLEOTIDE SEQUENCE [LARGE SCALE GENOMIC DNA]</scope>
    <source>
        <strain evidence="3 4">YIM 132087</strain>
    </source>
</reference>
<organism evidence="3 4">
    <name type="scientific">Nakamurella alba</name>
    <dbReference type="NCBI Taxonomy" id="2665158"/>
    <lineage>
        <taxon>Bacteria</taxon>
        <taxon>Bacillati</taxon>
        <taxon>Actinomycetota</taxon>
        <taxon>Actinomycetes</taxon>
        <taxon>Nakamurellales</taxon>
        <taxon>Nakamurellaceae</taxon>
        <taxon>Nakamurella</taxon>
    </lineage>
</organism>
<dbReference type="PANTHER" id="PTHR43149">
    <property type="entry name" value="ENOYL-COA HYDRATASE"/>
    <property type="match status" value="1"/>
</dbReference>
<dbReference type="EC" id="4.2.1.17" evidence="3"/>
<dbReference type="RefSeq" id="WP_154767295.1">
    <property type="nucleotide sequence ID" value="NZ_WLYK01000001.1"/>
</dbReference>
<dbReference type="Proteomes" id="UP000460221">
    <property type="component" value="Unassembled WGS sequence"/>
</dbReference>
<dbReference type="EMBL" id="WLYK01000001">
    <property type="protein sequence ID" value="MTD13434.1"/>
    <property type="molecule type" value="Genomic_DNA"/>
</dbReference>
<proteinExistence type="inferred from homology"/>
<dbReference type="CDD" id="cd06558">
    <property type="entry name" value="crotonase-like"/>
    <property type="match status" value="1"/>
</dbReference>
<dbReference type="InterPro" id="IPR001753">
    <property type="entry name" value="Enoyl-CoA_hydra/iso"/>
</dbReference>